<evidence type="ECO:0000256" key="4">
    <source>
        <dbReference type="SAM" id="Phobius"/>
    </source>
</evidence>
<keyword evidence="1" id="KW-0430">Lectin</keyword>
<keyword evidence="3" id="KW-0175">Coiled coil</keyword>
<keyword evidence="4" id="KW-0812">Transmembrane</keyword>
<dbReference type="InterPro" id="IPR016187">
    <property type="entry name" value="CTDL_fold"/>
</dbReference>
<dbReference type="InterPro" id="IPR033989">
    <property type="entry name" value="CD209-like_CTLD"/>
</dbReference>
<proteinExistence type="predicted"/>
<sequence length="325" mass="37818">MANYVNKQMIELNKVNEENHNRATRSVKTETHLLGTKNDLPLSHRQMQTDGRLYRLAAVCFGVLCVLQVILNISLRLAFYNRGNVTASKYLLQTSYNTLSEEGDQLQTSNNTLNEERDQLQTSYNTLTKERDQLQTSYNTLTEERDQLQTSYNTLTEERDQLQTSFKTLTKDIHQQYRENNDLMSKFSILKQTCPEGWQKFESSWYFLSTVKKPWEESREDCLERGADMVIINSDMEQKFICGLNKRAWIGLTDSVTEGTWKWVDGTPLTTPSYWHSQQPDNGGDNPANQEKDCVELNTVTWHPVKAWNDLSCLHNRYWICEKGV</sequence>
<feature type="coiled-coil region" evidence="3">
    <location>
        <begin position="96"/>
        <end position="172"/>
    </location>
</feature>
<dbReference type="Gene3D" id="1.20.5.400">
    <property type="match status" value="2"/>
</dbReference>
<feature type="domain" description="C-type lectin" evidence="5">
    <location>
        <begin position="201"/>
        <end position="322"/>
    </location>
</feature>
<reference evidence="7" key="1">
    <citation type="submission" date="2025-08" db="UniProtKB">
        <authorList>
            <consortium name="RefSeq"/>
        </authorList>
    </citation>
    <scope>IDENTIFICATION</scope>
</reference>
<dbReference type="PROSITE" id="PS00615">
    <property type="entry name" value="C_TYPE_LECTIN_1"/>
    <property type="match status" value="1"/>
</dbReference>
<dbReference type="PROSITE" id="PS50041">
    <property type="entry name" value="C_TYPE_LECTIN_2"/>
    <property type="match status" value="1"/>
</dbReference>
<dbReference type="GeneID" id="123744214"/>
<organism evidence="6 7">
    <name type="scientific">Salmo salar</name>
    <name type="common">Atlantic salmon</name>
    <dbReference type="NCBI Taxonomy" id="8030"/>
    <lineage>
        <taxon>Eukaryota</taxon>
        <taxon>Metazoa</taxon>
        <taxon>Chordata</taxon>
        <taxon>Craniata</taxon>
        <taxon>Vertebrata</taxon>
        <taxon>Euteleostomi</taxon>
        <taxon>Actinopterygii</taxon>
        <taxon>Neopterygii</taxon>
        <taxon>Teleostei</taxon>
        <taxon>Protacanthopterygii</taxon>
        <taxon>Salmoniformes</taxon>
        <taxon>Salmonidae</taxon>
        <taxon>Salmoninae</taxon>
        <taxon>Salmo</taxon>
    </lineage>
</organism>
<evidence type="ECO:0000313" key="6">
    <source>
        <dbReference type="Proteomes" id="UP001652741"/>
    </source>
</evidence>
<name>A0ABM3F6K5_SALSA</name>
<dbReference type="SMART" id="SM00034">
    <property type="entry name" value="CLECT"/>
    <property type="match status" value="1"/>
</dbReference>
<gene>
    <name evidence="7" type="primary">LOC123744214</name>
</gene>
<dbReference type="CDD" id="cd03590">
    <property type="entry name" value="CLECT_DC-SIGN_like"/>
    <property type="match status" value="1"/>
</dbReference>
<keyword evidence="4" id="KW-0472">Membrane</keyword>
<evidence type="ECO:0000313" key="7">
    <source>
        <dbReference type="RefSeq" id="XP_045578937.1"/>
    </source>
</evidence>
<dbReference type="PANTHER" id="PTHR22803">
    <property type="entry name" value="MANNOSE, PHOSPHOLIPASE, LECTIN RECEPTOR RELATED"/>
    <property type="match status" value="1"/>
</dbReference>
<protein>
    <submittedName>
        <fullName evidence="7">C-type lectin domain family 4 member M-like</fullName>
    </submittedName>
</protein>
<evidence type="ECO:0000256" key="1">
    <source>
        <dbReference type="ARBA" id="ARBA00022734"/>
    </source>
</evidence>
<dbReference type="Pfam" id="PF00059">
    <property type="entry name" value="Lectin_C"/>
    <property type="match status" value="1"/>
</dbReference>
<dbReference type="Proteomes" id="UP001652741">
    <property type="component" value="Chromosome ssa08"/>
</dbReference>
<evidence type="ECO:0000259" key="5">
    <source>
        <dbReference type="PROSITE" id="PS50041"/>
    </source>
</evidence>
<evidence type="ECO:0000256" key="2">
    <source>
        <dbReference type="ARBA" id="ARBA00023157"/>
    </source>
</evidence>
<dbReference type="Gene3D" id="3.10.100.10">
    <property type="entry name" value="Mannose-Binding Protein A, subunit A"/>
    <property type="match status" value="1"/>
</dbReference>
<dbReference type="InterPro" id="IPR016186">
    <property type="entry name" value="C-type_lectin-like/link_sf"/>
</dbReference>
<keyword evidence="6" id="KW-1185">Reference proteome</keyword>
<evidence type="ECO:0000256" key="3">
    <source>
        <dbReference type="SAM" id="Coils"/>
    </source>
</evidence>
<dbReference type="InterPro" id="IPR050111">
    <property type="entry name" value="C-type_lectin/snaclec_domain"/>
</dbReference>
<dbReference type="InterPro" id="IPR018378">
    <property type="entry name" value="C-type_lectin_CS"/>
</dbReference>
<accession>A0ABM3F6K5</accession>
<dbReference type="SUPFAM" id="SSF56436">
    <property type="entry name" value="C-type lectin-like"/>
    <property type="match status" value="1"/>
</dbReference>
<dbReference type="InterPro" id="IPR001304">
    <property type="entry name" value="C-type_lectin-like"/>
</dbReference>
<dbReference type="RefSeq" id="XP_045578937.1">
    <property type="nucleotide sequence ID" value="XM_045722981.1"/>
</dbReference>
<dbReference type="SUPFAM" id="SSF90257">
    <property type="entry name" value="Myosin rod fragments"/>
    <property type="match status" value="1"/>
</dbReference>
<keyword evidence="4" id="KW-1133">Transmembrane helix</keyword>
<keyword evidence="2" id="KW-1015">Disulfide bond</keyword>
<feature type="transmembrane region" description="Helical" evidence="4">
    <location>
        <begin position="53"/>
        <end position="75"/>
    </location>
</feature>